<dbReference type="InterPro" id="IPR036259">
    <property type="entry name" value="MFS_trans_sf"/>
</dbReference>
<dbReference type="OrthoDB" id="433512at2759"/>
<accession>A0A8E2E8V8</accession>
<keyword evidence="8" id="KW-1185">Reference proteome</keyword>
<feature type="transmembrane region" description="Helical" evidence="6">
    <location>
        <begin position="182"/>
        <end position="201"/>
    </location>
</feature>
<evidence type="ECO:0008006" key="9">
    <source>
        <dbReference type="Google" id="ProtNLM"/>
    </source>
</evidence>
<evidence type="ECO:0000256" key="4">
    <source>
        <dbReference type="ARBA" id="ARBA00023136"/>
    </source>
</evidence>
<feature type="compositionally biased region" description="Polar residues" evidence="5">
    <location>
        <begin position="250"/>
        <end position="259"/>
    </location>
</feature>
<evidence type="ECO:0000313" key="7">
    <source>
        <dbReference type="EMBL" id="OCK79271.1"/>
    </source>
</evidence>
<dbReference type="EMBL" id="KV745014">
    <property type="protein sequence ID" value="OCK79271.1"/>
    <property type="molecule type" value="Genomic_DNA"/>
</dbReference>
<dbReference type="Gene3D" id="1.20.1250.20">
    <property type="entry name" value="MFS general substrate transporter like domains"/>
    <property type="match status" value="1"/>
</dbReference>
<organism evidence="7 8">
    <name type="scientific">Lepidopterella palustris CBS 459.81</name>
    <dbReference type="NCBI Taxonomy" id="1314670"/>
    <lineage>
        <taxon>Eukaryota</taxon>
        <taxon>Fungi</taxon>
        <taxon>Dikarya</taxon>
        <taxon>Ascomycota</taxon>
        <taxon>Pezizomycotina</taxon>
        <taxon>Dothideomycetes</taxon>
        <taxon>Pleosporomycetidae</taxon>
        <taxon>Mytilinidiales</taxon>
        <taxon>Argynnaceae</taxon>
        <taxon>Lepidopterella</taxon>
    </lineage>
</organism>
<dbReference type="PANTHER" id="PTHR24064">
    <property type="entry name" value="SOLUTE CARRIER FAMILY 22 MEMBER"/>
    <property type="match status" value="1"/>
</dbReference>
<name>A0A8E2E8V8_9PEZI</name>
<proteinExistence type="predicted"/>
<feature type="transmembrane region" description="Helical" evidence="6">
    <location>
        <begin position="86"/>
        <end position="105"/>
    </location>
</feature>
<keyword evidence="2 6" id="KW-0812">Transmembrane</keyword>
<comment type="subcellular location">
    <subcellularLocation>
        <location evidence="1">Membrane</location>
        <topology evidence="1">Multi-pass membrane protein</topology>
    </subcellularLocation>
</comment>
<gene>
    <name evidence="7" type="ORF">K432DRAFT_405747</name>
</gene>
<evidence type="ECO:0000256" key="5">
    <source>
        <dbReference type="SAM" id="MobiDB-lite"/>
    </source>
</evidence>
<evidence type="ECO:0000256" key="3">
    <source>
        <dbReference type="ARBA" id="ARBA00022989"/>
    </source>
</evidence>
<dbReference type="SUPFAM" id="SSF103473">
    <property type="entry name" value="MFS general substrate transporter"/>
    <property type="match status" value="1"/>
</dbReference>
<evidence type="ECO:0000256" key="1">
    <source>
        <dbReference type="ARBA" id="ARBA00004141"/>
    </source>
</evidence>
<keyword evidence="3 6" id="KW-1133">Transmembrane helix</keyword>
<dbReference type="Proteomes" id="UP000250266">
    <property type="component" value="Unassembled WGS sequence"/>
</dbReference>
<evidence type="ECO:0000313" key="8">
    <source>
        <dbReference type="Proteomes" id="UP000250266"/>
    </source>
</evidence>
<feature type="region of interest" description="Disordered" evidence="5">
    <location>
        <begin position="232"/>
        <end position="259"/>
    </location>
</feature>
<evidence type="ECO:0000256" key="6">
    <source>
        <dbReference type="SAM" id="Phobius"/>
    </source>
</evidence>
<keyword evidence="4 6" id="KW-0472">Membrane</keyword>
<feature type="transmembrane region" description="Helical" evidence="6">
    <location>
        <begin position="55"/>
        <end position="74"/>
    </location>
</feature>
<evidence type="ECO:0000256" key="2">
    <source>
        <dbReference type="ARBA" id="ARBA00022692"/>
    </source>
</evidence>
<dbReference type="GO" id="GO:0016020">
    <property type="term" value="C:membrane"/>
    <property type="evidence" value="ECO:0007669"/>
    <property type="project" value="UniProtKB-SubCell"/>
</dbReference>
<sequence length="259" mass="28055">MDGDTGLPAMGGAARCLNAVRLTEKQREERIAAIIDEHVFNVRVYVVAASGFFTGSYNLFATNLISPSLAFLYWKGEITTHNERDINVATLSGSVLGMVLFGYLADRYGRRKLYGIELIIVTVTTLGLTQSPTDFENDKCVHSMSVLMAYLISLGALEGISRNRGLAPEETDYQTAAPTIDAVWRCIIGVGAFPAFLAIMARLSIPETSRYTLLIEQNDAQAWEDAVKVHGESEESTSRGFAGVIGDTSAEASGSPEQS</sequence>
<reference evidence="7 8" key="1">
    <citation type="journal article" date="2016" name="Nat. Commun.">
        <title>Ectomycorrhizal ecology is imprinted in the genome of the dominant symbiotic fungus Cenococcum geophilum.</title>
        <authorList>
            <consortium name="DOE Joint Genome Institute"/>
            <person name="Peter M."/>
            <person name="Kohler A."/>
            <person name="Ohm R.A."/>
            <person name="Kuo A."/>
            <person name="Krutzmann J."/>
            <person name="Morin E."/>
            <person name="Arend M."/>
            <person name="Barry K.W."/>
            <person name="Binder M."/>
            <person name="Choi C."/>
            <person name="Clum A."/>
            <person name="Copeland A."/>
            <person name="Grisel N."/>
            <person name="Haridas S."/>
            <person name="Kipfer T."/>
            <person name="LaButti K."/>
            <person name="Lindquist E."/>
            <person name="Lipzen A."/>
            <person name="Maire R."/>
            <person name="Meier B."/>
            <person name="Mihaltcheva S."/>
            <person name="Molinier V."/>
            <person name="Murat C."/>
            <person name="Poggeler S."/>
            <person name="Quandt C.A."/>
            <person name="Sperisen C."/>
            <person name="Tritt A."/>
            <person name="Tisserant E."/>
            <person name="Crous P.W."/>
            <person name="Henrissat B."/>
            <person name="Nehls U."/>
            <person name="Egli S."/>
            <person name="Spatafora J.W."/>
            <person name="Grigoriev I.V."/>
            <person name="Martin F.M."/>
        </authorList>
    </citation>
    <scope>NUCLEOTIDE SEQUENCE [LARGE SCALE GENOMIC DNA]</scope>
    <source>
        <strain evidence="7 8">CBS 459.81</strain>
    </source>
</reference>
<dbReference type="AlphaFoldDB" id="A0A8E2E8V8"/>
<protein>
    <recommendedName>
        <fullName evidence="9">Major facilitator superfamily (MFS) profile domain-containing protein</fullName>
    </recommendedName>
</protein>